<dbReference type="AlphaFoldDB" id="A0AAJ7S5B8"/>
<dbReference type="RefSeq" id="XP_026671669.1">
    <property type="nucleotide sequence ID" value="XM_026815868.1"/>
</dbReference>
<evidence type="ECO:0000313" key="2">
    <source>
        <dbReference type="Proteomes" id="UP000694925"/>
    </source>
</evidence>
<dbReference type="Proteomes" id="UP000694925">
    <property type="component" value="Unplaced"/>
</dbReference>
<evidence type="ECO:0000259" key="1">
    <source>
        <dbReference type="Pfam" id="PF16013"/>
    </source>
</evidence>
<evidence type="ECO:0000313" key="4">
    <source>
        <dbReference type="RefSeq" id="XP_026671669.1"/>
    </source>
</evidence>
<evidence type="ECO:0000313" key="3">
    <source>
        <dbReference type="RefSeq" id="XP_017884745.1"/>
    </source>
</evidence>
<dbReference type="KEGG" id="ccal:108627786"/>
<dbReference type="PANTHER" id="PTHR21115">
    <property type="entry name" value="GH06117P-RELATED"/>
    <property type="match status" value="1"/>
</dbReference>
<dbReference type="RefSeq" id="XP_026671670.1">
    <property type="nucleotide sequence ID" value="XM_026815869.1"/>
</dbReference>
<dbReference type="Pfam" id="PF16013">
    <property type="entry name" value="DUF4781"/>
    <property type="match status" value="1"/>
</dbReference>
<protein>
    <submittedName>
        <fullName evidence="3 4">Uncharacterized protein LOC108627786</fullName>
    </submittedName>
</protein>
<accession>A0AAJ7S5B8</accession>
<dbReference type="GeneID" id="108627786"/>
<dbReference type="PANTHER" id="PTHR21115:SF0">
    <property type="entry name" value="GH06117P-RELATED"/>
    <property type="match status" value="1"/>
</dbReference>
<organism evidence="2 4">
    <name type="scientific">Ceratina calcarata</name>
    <dbReference type="NCBI Taxonomy" id="156304"/>
    <lineage>
        <taxon>Eukaryota</taxon>
        <taxon>Metazoa</taxon>
        <taxon>Ecdysozoa</taxon>
        <taxon>Arthropoda</taxon>
        <taxon>Hexapoda</taxon>
        <taxon>Insecta</taxon>
        <taxon>Pterygota</taxon>
        <taxon>Neoptera</taxon>
        <taxon>Endopterygota</taxon>
        <taxon>Hymenoptera</taxon>
        <taxon>Apocrita</taxon>
        <taxon>Aculeata</taxon>
        <taxon>Apoidea</taxon>
        <taxon>Anthophila</taxon>
        <taxon>Apidae</taxon>
        <taxon>Ceratina</taxon>
        <taxon>Zadontomerus</taxon>
    </lineage>
</organism>
<sequence>MSDFEERKLQAIALAGNYQQYYYEMLPDWFEYGHEDYTLIKQKIGYALFGPPKIDKDTETEIGSTNTSSNNQHDNIFNRIVYDKKMCKVIDTVYKQIIRCGGDSEDKSIYIGILYNVLFLHTIPKKTGKQTDDQSNDLCMLPLIKVRKSEIGVWYIDNDGRVYQSWDDYVKNNTLPKCTMILPKCGLYQSNPEYKVAECCSTVWLEVLESPACSTKGKILQSIDVGANMISLCTTFGLTIASLVTPIGPAAITAGLVYSGVSGSWIIARSSQKLVDLARHRQSISPISRNAFPAWLGIGSTALSMGATGGTALLSNTVNKCSTVGSAARVAYNSMLFSNLAVNGLGVAFQGYCLIDKYKSTREVDFLDIVMFTSHVLFFSNTLISTKLAGELIGTSKGTIFERFKNSLRSNRFMKEFAKTAPHIGQDGESTSEGIIYKIKNIVNKEDFLDSLNEMGHGAKSFIKYSNGNIVVHNRIFIDPVVFTGHLLTAGTVVVDELNPNSSTEKSDVMIRLKVLLVRLIRDFFSENASSSGEHVDLPNVENFVNILQEVKFMDNAVDVLTKIFKVAVCVVQNYDDPRQFLVEAVFFAWNYCKANLKEYGAMSCSNSSRVFNVLTRIITFLFDCIDEMKHELFTAFHTYISNKNL</sequence>
<gene>
    <name evidence="3 4 5" type="primary">LOC108627786</name>
</gene>
<dbReference type="InterPro" id="IPR031962">
    <property type="entry name" value="DUF4781"/>
</dbReference>
<evidence type="ECO:0000313" key="5">
    <source>
        <dbReference type="RefSeq" id="XP_026671670.1"/>
    </source>
</evidence>
<feature type="domain" description="DUF4781" evidence="1">
    <location>
        <begin position="128"/>
        <end position="432"/>
    </location>
</feature>
<reference evidence="3 4" key="1">
    <citation type="submission" date="2025-04" db="UniProtKB">
        <authorList>
            <consortium name="RefSeq"/>
        </authorList>
    </citation>
    <scope>IDENTIFICATION</scope>
    <source>
        <tissue evidence="3 4">Whole body</tissue>
    </source>
</reference>
<keyword evidence="2" id="KW-1185">Reference proteome</keyword>
<proteinExistence type="predicted"/>
<dbReference type="RefSeq" id="XP_017884745.1">
    <property type="nucleotide sequence ID" value="XM_018029256.2"/>
</dbReference>
<name>A0AAJ7S5B8_9HYME</name>